<sequence length="1071" mass="112339">MDLAVPDEPQKKVFRARKTMKISDRQQLEFLHNSQSSFTLRSSSSSASSSPAPPSLVNGKHPEEGPAETENTQEAHANRNAKGKRSTPAVTRSPSPQTLSLSPSPLPQTPRLRSRSLPPSSRTLPAKSVRKESKEQERKGAEGNMMSSLMEGGKTKDEVKTKEKEAKGNEGTGTLPLEDKERDLPEPHGNLSSSQDSPQDHTASPVSPQTAERRDEEKKIEADKNSKSEETMATDTDPAPMETEALEDSKPTAEDTSIPVVNTTTSACPTSPSNPFEPDQEVKEGFLILSEEHDNQGGREKAKDKEEVEENQDGGKMEVDTEKGDKMDVSPLSNTTSPTSPTSAGTGLEKCTSIPSAKKRALCKDMETDGQREGEEEEGTAREGKRQKVEGEELEAQLELKIRANASTRLKLEKVVQQLVEERLQVLQLSVFDRSLQELKERVEKIDCATKHQQTLNTLQAKIARLAKKFGAANQAKENIRKPQEMISPPSAANATSPTSATPTFRLGPSPSRQTTVESRQTNHNPTPHRVSSTASPCQSKTLPAPAPPTPTAPAPAPPTPTAPAPAPPTPTAPAPAPPTPTAPAPALSLITTSAASSSTASVSNLAPVPSQSQTGTLLLKTTPANNVVTQSTPTTASQSVPLQPLLIQLPLTVANSQGGALMTNHNAGVELIPVSSLSTVNTLSKAKTTTPTAAVILQKPAPSSSAPALPPSPSLPQVTLARAVYPGGGCAVGVPSSGVSVSTARTPTQCISVVGVTSSASLPVSSVPAATGGQSTGYAGSGPPTLTMMASKTDNQPTNSAANTTPAQVSRTSSSGAVIDLTEDDDDVQVTGVKKAPFHTAAPSTFSSSPSAASSSATQRGAGPPPPLISSTTTHGPATGATMRSSPQSGPHSVNGPQLTVHYRPPQDSPSKPRAASTNTGTPMSIPHPLVHQPPPLPSPAPPPARLPPEAAHSSPPQQPQLKLARVQSQNGIVLSWSVEEADRTCAAVDSYHLYAYHQDHSGPAGAASTQSQWKKIGEVKALPLPMACTLTQFVSGSTYYFAVCARDVYSRFGPFCEPQCTDVISDSSS</sequence>
<feature type="compositionally biased region" description="Low complexity" evidence="8">
    <location>
        <begin position="330"/>
        <end position="346"/>
    </location>
</feature>
<dbReference type="Pfam" id="PF16794">
    <property type="entry name" value="fn3_4"/>
    <property type="match status" value="1"/>
</dbReference>
<evidence type="ECO:0000256" key="2">
    <source>
        <dbReference type="ARBA" id="ARBA00010344"/>
    </source>
</evidence>
<feature type="compositionally biased region" description="Basic and acidic residues" evidence="8">
    <location>
        <begin position="313"/>
        <end position="328"/>
    </location>
</feature>
<dbReference type="GO" id="GO:0006355">
    <property type="term" value="P:regulation of DNA-templated transcription"/>
    <property type="evidence" value="ECO:0007669"/>
    <property type="project" value="TreeGrafter"/>
</dbReference>
<reference evidence="10" key="1">
    <citation type="submission" date="2021-01" db="EMBL/GenBank/DDBJ databases">
        <authorList>
            <person name="Zahm M."/>
            <person name="Roques C."/>
            <person name="Cabau C."/>
            <person name="Klopp C."/>
            <person name="Donnadieu C."/>
            <person name="Jouanno E."/>
            <person name="Lampietro C."/>
            <person name="Louis A."/>
            <person name="Herpin A."/>
            <person name="Echchiki A."/>
            <person name="Berthelot C."/>
            <person name="Parey E."/>
            <person name="Roest-Crollius H."/>
            <person name="Braasch I."/>
            <person name="Postlethwait J."/>
            <person name="Bobe J."/>
            <person name="Montfort J."/>
            <person name="Bouchez O."/>
            <person name="Begum T."/>
            <person name="Mejri S."/>
            <person name="Adams A."/>
            <person name="Chen W.-J."/>
            <person name="Guiguen Y."/>
        </authorList>
    </citation>
    <scope>NUCLEOTIDE SEQUENCE</scope>
    <source>
        <strain evidence="10">YG-15Mar2019-1</strain>
        <tissue evidence="10">Brain</tissue>
    </source>
</reference>
<evidence type="ECO:0000256" key="8">
    <source>
        <dbReference type="SAM" id="MobiDB-lite"/>
    </source>
</evidence>
<evidence type="ECO:0000256" key="4">
    <source>
        <dbReference type="ARBA" id="ARBA00023015"/>
    </source>
</evidence>
<protein>
    <recommendedName>
        <fullName evidence="9">Fibronectin type-III domain-containing protein</fullName>
    </recommendedName>
</protein>
<feature type="region of interest" description="Disordered" evidence="8">
    <location>
        <begin position="767"/>
        <end position="826"/>
    </location>
</feature>
<gene>
    <name evidence="10" type="ORF">MATL_G00004800</name>
</gene>
<evidence type="ECO:0000256" key="5">
    <source>
        <dbReference type="ARBA" id="ARBA00023159"/>
    </source>
</evidence>
<dbReference type="Proteomes" id="UP001046870">
    <property type="component" value="Chromosome 1"/>
</dbReference>
<feature type="compositionally biased region" description="Low complexity" evidence="8">
    <location>
        <begin position="841"/>
        <end position="859"/>
    </location>
</feature>
<feature type="compositionally biased region" description="Basic and acidic residues" evidence="8">
    <location>
        <begin position="362"/>
        <end position="390"/>
    </location>
</feature>
<keyword evidence="7" id="KW-0539">Nucleus</keyword>
<feature type="region of interest" description="Disordered" evidence="8">
    <location>
        <begin position="1"/>
        <end position="20"/>
    </location>
</feature>
<keyword evidence="11" id="KW-1185">Reference proteome</keyword>
<proteinExistence type="inferred from homology"/>
<comment type="caution">
    <text evidence="10">The sequence shown here is derived from an EMBL/GenBank/DDBJ whole genome shotgun (WGS) entry which is preliminary data.</text>
</comment>
<dbReference type="InterPro" id="IPR031870">
    <property type="entry name" value="ATF7IP_BD"/>
</dbReference>
<feature type="compositionally biased region" description="Polar residues" evidence="8">
    <location>
        <begin position="259"/>
        <end position="274"/>
    </location>
</feature>
<evidence type="ECO:0000256" key="3">
    <source>
        <dbReference type="ARBA" id="ARBA00022491"/>
    </source>
</evidence>
<keyword evidence="6" id="KW-0804">Transcription</keyword>
<dbReference type="EMBL" id="JAFDVH010000001">
    <property type="protein sequence ID" value="KAG7491532.1"/>
    <property type="molecule type" value="Genomic_DNA"/>
</dbReference>
<dbReference type="Gene3D" id="2.60.40.10">
    <property type="entry name" value="Immunoglobulins"/>
    <property type="match status" value="1"/>
</dbReference>
<dbReference type="OrthoDB" id="2434995at2759"/>
<feature type="compositionally biased region" description="Polar residues" evidence="8">
    <location>
        <begin position="190"/>
        <end position="210"/>
    </location>
</feature>
<keyword evidence="3" id="KW-0678">Repressor</keyword>
<feature type="compositionally biased region" description="Basic and acidic residues" evidence="8">
    <location>
        <begin position="129"/>
        <end position="141"/>
    </location>
</feature>
<feature type="compositionally biased region" description="Basic and acidic residues" evidence="8">
    <location>
        <begin position="211"/>
        <end position="230"/>
    </location>
</feature>
<evidence type="ECO:0000256" key="7">
    <source>
        <dbReference type="ARBA" id="ARBA00023242"/>
    </source>
</evidence>
<dbReference type="PANTHER" id="PTHR23210">
    <property type="entry name" value="ACTIVATING TRANSCRIPTION FACTOR 7 INTERACTING PROTEIN"/>
    <property type="match status" value="1"/>
</dbReference>
<dbReference type="Pfam" id="PF16788">
    <property type="entry name" value="ATF7IP_BD"/>
    <property type="match status" value="1"/>
</dbReference>
<evidence type="ECO:0000313" key="10">
    <source>
        <dbReference type="EMBL" id="KAG7491532.1"/>
    </source>
</evidence>
<feature type="compositionally biased region" description="Polar residues" evidence="8">
    <location>
        <begin position="511"/>
        <end position="542"/>
    </location>
</feature>
<evidence type="ECO:0000259" key="9">
    <source>
        <dbReference type="PROSITE" id="PS50853"/>
    </source>
</evidence>
<dbReference type="InterPro" id="IPR056565">
    <property type="entry name" value="Fn3_ATF7IP"/>
</dbReference>
<feature type="compositionally biased region" description="Polar residues" evidence="8">
    <location>
        <begin position="870"/>
        <end position="899"/>
    </location>
</feature>
<keyword evidence="4" id="KW-0805">Transcription regulation</keyword>
<dbReference type="InterPro" id="IPR026085">
    <property type="entry name" value="ATF7-int"/>
</dbReference>
<dbReference type="GO" id="GO:0003712">
    <property type="term" value="F:transcription coregulator activity"/>
    <property type="evidence" value="ECO:0007669"/>
    <property type="project" value="TreeGrafter"/>
</dbReference>
<dbReference type="InterPro" id="IPR036116">
    <property type="entry name" value="FN3_sf"/>
</dbReference>
<evidence type="ECO:0000256" key="6">
    <source>
        <dbReference type="ARBA" id="ARBA00023163"/>
    </source>
</evidence>
<feature type="compositionally biased region" description="Pro residues" evidence="8">
    <location>
        <begin position="933"/>
        <end position="948"/>
    </location>
</feature>
<feature type="region of interest" description="Disordered" evidence="8">
    <location>
        <begin position="25"/>
        <end position="390"/>
    </location>
</feature>
<feature type="compositionally biased region" description="Polar residues" evidence="8">
    <location>
        <begin position="789"/>
        <end position="817"/>
    </location>
</feature>
<feature type="compositionally biased region" description="Low complexity" evidence="8">
    <location>
        <begin position="91"/>
        <end position="125"/>
    </location>
</feature>
<feature type="compositionally biased region" description="Basic and acidic residues" evidence="8">
    <location>
        <begin position="177"/>
        <end position="186"/>
    </location>
</feature>
<dbReference type="SUPFAM" id="SSF49265">
    <property type="entry name" value="Fibronectin type III"/>
    <property type="match status" value="1"/>
</dbReference>
<dbReference type="AlphaFoldDB" id="A0A9D3TDY6"/>
<feature type="domain" description="Fibronectin type-III" evidence="9">
    <location>
        <begin position="957"/>
        <end position="1068"/>
    </location>
</feature>
<dbReference type="PROSITE" id="PS50853">
    <property type="entry name" value="FN3"/>
    <property type="match status" value="1"/>
</dbReference>
<feature type="compositionally biased region" description="Basic and acidic residues" evidence="8">
    <location>
        <begin position="280"/>
        <end position="306"/>
    </location>
</feature>
<dbReference type="InterPro" id="IPR003961">
    <property type="entry name" value="FN3_dom"/>
</dbReference>
<feature type="compositionally biased region" description="Pro residues" evidence="8">
    <location>
        <begin position="545"/>
        <end position="584"/>
    </location>
</feature>
<accession>A0A9D3TDY6</accession>
<feature type="compositionally biased region" description="Low complexity" evidence="8">
    <location>
        <begin position="488"/>
        <end position="504"/>
    </location>
</feature>
<feature type="region of interest" description="Disordered" evidence="8">
    <location>
        <begin position="841"/>
        <end position="963"/>
    </location>
</feature>
<comment type="subcellular location">
    <subcellularLocation>
        <location evidence="1">Nucleus</location>
    </subcellularLocation>
</comment>
<evidence type="ECO:0000313" key="11">
    <source>
        <dbReference type="Proteomes" id="UP001046870"/>
    </source>
</evidence>
<keyword evidence="5" id="KW-0010">Activator</keyword>
<comment type="similarity">
    <text evidence="2">Belongs to the MCAF family.</text>
</comment>
<feature type="compositionally biased region" description="Basic and acidic residues" evidence="8">
    <location>
        <begin position="153"/>
        <end position="168"/>
    </location>
</feature>
<dbReference type="InterPro" id="IPR013783">
    <property type="entry name" value="Ig-like_fold"/>
</dbReference>
<feature type="compositionally biased region" description="Polar residues" evidence="8">
    <location>
        <begin position="32"/>
        <end position="41"/>
    </location>
</feature>
<dbReference type="PANTHER" id="PTHR23210:SF26">
    <property type="entry name" value="ACTIVATING TRANSCRIPTION FACTOR 7-INTERACTING PROTEIN 1"/>
    <property type="match status" value="1"/>
</dbReference>
<name>A0A9D3TDY6_MEGAT</name>
<feature type="region of interest" description="Disordered" evidence="8">
    <location>
        <begin position="477"/>
        <end position="586"/>
    </location>
</feature>
<dbReference type="GO" id="GO:0005667">
    <property type="term" value="C:transcription regulator complex"/>
    <property type="evidence" value="ECO:0007669"/>
    <property type="project" value="TreeGrafter"/>
</dbReference>
<evidence type="ECO:0000256" key="1">
    <source>
        <dbReference type="ARBA" id="ARBA00004123"/>
    </source>
</evidence>
<dbReference type="GO" id="GO:0005634">
    <property type="term" value="C:nucleus"/>
    <property type="evidence" value="ECO:0007669"/>
    <property type="project" value="UniProtKB-SubCell"/>
</dbReference>
<organism evidence="10 11">
    <name type="scientific">Megalops atlanticus</name>
    <name type="common">Tarpon</name>
    <name type="synonym">Clupea gigantea</name>
    <dbReference type="NCBI Taxonomy" id="7932"/>
    <lineage>
        <taxon>Eukaryota</taxon>
        <taxon>Metazoa</taxon>
        <taxon>Chordata</taxon>
        <taxon>Craniata</taxon>
        <taxon>Vertebrata</taxon>
        <taxon>Euteleostomi</taxon>
        <taxon>Actinopterygii</taxon>
        <taxon>Neopterygii</taxon>
        <taxon>Teleostei</taxon>
        <taxon>Elopiformes</taxon>
        <taxon>Megalopidae</taxon>
        <taxon>Megalops</taxon>
    </lineage>
</organism>